<dbReference type="SUPFAM" id="SSF53335">
    <property type="entry name" value="S-adenosyl-L-methionine-dependent methyltransferases"/>
    <property type="match status" value="1"/>
</dbReference>
<dbReference type="EC" id="2.1.1.-" evidence="3"/>
<gene>
    <name evidence="3" type="ORF">SK069_10540</name>
</gene>
<dbReference type="EMBL" id="JAXAVX010000004">
    <property type="protein sequence ID" value="MDX8152032.1"/>
    <property type="molecule type" value="Genomic_DNA"/>
</dbReference>
<dbReference type="Pfam" id="PF13489">
    <property type="entry name" value="Methyltransf_23"/>
    <property type="match status" value="1"/>
</dbReference>
<accession>A0ABU4VJL7</accession>
<comment type="caution">
    <text evidence="3">The sequence shown here is derived from an EMBL/GenBank/DDBJ whole genome shotgun (WGS) entry which is preliminary data.</text>
</comment>
<evidence type="ECO:0000313" key="3">
    <source>
        <dbReference type="EMBL" id="MDX8152032.1"/>
    </source>
</evidence>
<feature type="region of interest" description="Disordered" evidence="2">
    <location>
        <begin position="57"/>
        <end position="80"/>
    </location>
</feature>
<dbReference type="GO" id="GO:0008168">
    <property type="term" value="F:methyltransferase activity"/>
    <property type="evidence" value="ECO:0007669"/>
    <property type="project" value="UniProtKB-KW"/>
</dbReference>
<dbReference type="InterPro" id="IPR029063">
    <property type="entry name" value="SAM-dependent_MTases_sf"/>
</dbReference>
<dbReference type="PANTHER" id="PTHR43861">
    <property type="entry name" value="TRANS-ACONITATE 2-METHYLTRANSFERASE-RELATED"/>
    <property type="match status" value="1"/>
</dbReference>
<proteinExistence type="predicted"/>
<keyword evidence="4" id="KW-1185">Reference proteome</keyword>
<keyword evidence="1 3" id="KW-0808">Transferase</keyword>
<dbReference type="GO" id="GO:0032259">
    <property type="term" value="P:methylation"/>
    <property type="evidence" value="ECO:0007669"/>
    <property type="project" value="UniProtKB-KW"/>
</dbReference>
<dbReference type="RefSeq" id="WP_319954187.1">
    <property type="nucleotide sequence ID" value="NZ_JAXAVX010000004.1"/>
</dbReference>
<keyword evidence="3" id="KW-0489">Methyltransferase</keyword>
<sequence>MPVSGSATDPEPEATRPATCPACDGPLARWRSVATSDPSLPGTFALRRCARCGTAVTAGPAPTFEEAHDGGSYATRRPRGSGLAAPLLRAFDRQRLRLVARHAPRSPASTAADAPRLLDAGAGRGRFVAAAREAGWDAAGFEPAARGVEAAAAAYGVTLERAGIDDAAVADGSQDAVTLWHVLEHLDEPRAAVQRLGGWLRPGGVLLIGVPNLGSLQARIGGARWFHLDVPRHRTHFTPAGLRRIAEGAGLEVVAVHQVLLEHNPFGFWQSLVNRLSGTTSYLYYLLKRTERPRPRPLAVTLLALPLIPAAAAVEALAGALGRGGTMALVARRPVGPRDPTAR</sequence>
<feature type="region of interest" description="Disordered" evidence="2">
    <location>
        <begin position="1"/>
        <end position="20"/>
    </location>
</feature>
<evidence type="ECO:0000256" key="2">
    <source>
        <dbReference type="SAM" id="MobiDB-lite"/>
    </source>
</evidence>
<protein>
    <submittedName>
        <fullName evidence="3">Class I SAM-dependent methyltransferase</fullName>
        <ecNumber evidence="3">2.1.1.-</ecNumber>
    </submittedName>
</protein>
<dbReference type="Proteomes" id="UP001277761">
    <property type="component" value="Unassembled WGS sequence"/>
</dbReference>
<dbReference type="Gene3D" id="3.40.50.150">
    <property type="entry name" value="Vaccinia Virus protein VP39"/>
    <property type="match status" value="1"/>
</dbReference>
<name>A0ABU4VJL7_9ACTN</name>
<dbReference type="PANTHER" id="PTHR43861:SF3">
    <property type="entry name" value="PUTATIVE (AFU_ORTHOLOGUE AFUA_2G14390)-RELATED"/>
    <property type="match status" value="1"/>
</dbReference>
<dbReference type="CDD" id="cd02440">
    <property type="entry name" value="AdoMet_MTases"/>
    <property type="match status" value="1"/>
</dbReference>
<organism evidence="3 4">
    <name type="scientific">Patulibacter brassicae</name>
    <dbReference type="NCBI Taxonomy" id="1705717"/>
    <lineage>
        <taxon>Bacteria</taxon>
        <taxon>Bacillati</taxon>
        <taxon>Actinomycetota</taxon>
        <taxon>Thermoleophilia</taxon>
        <taxon>Solirubrobacterales</taxon>
        <taxon>Patulibacteraceae</taxon>
        <taxon>Patulibacter</taxon>
    </lineage>
</organism>
<reference evidence="3 4" key="1">
    <citation type="submission" date="2023-11" db="EMBL/GenBank/DDBJ databases">
        <authorList>
            <person name="Xu M."/>
            <person name="Jiang T."/>
        </authorList>
    </citation>
    <scope>NUCLEOTIDE SEQUENCE [LARGE SCALE GENOMIC DNA]</scope>
    <source>
        <strain evidence="3 4">SD</strain>
    </source>
</reference>
<evidence type="ECO:0000256" key="1">
    <source>
        <dbReference type="ARBA" id="ARBA00022679"/>
    </source>
</evidence>
<evidence type="ECO:0000313" key="4">
    <source>
        <dbReference type="Proteomes" id="UP001277761"/>
    </source>
</evidence>